<dbReference type="EMBL" id="QXHD01000004">
    <property type="protein sequence ID" value="NEZ58771.1"/>
    <property type="molecule type" value="Genomic_DNA"/>
</dbReference>
<evidence type="ECO:0000313" key="2">
    <source>
        <dbReference type="EMBL" id="NEZ58771.1"/>
    </source>
</evidence>
<proteinExistence type="predicted"/>
<sequence>MSKYYSLRHHHPAWLDRLRHTCQFTGAPVGKSHQGKYRGYNFHHTHSGAYGHERPGWNLLLLTPKAHRLVHALGGVPMLGMDKRAVTIQNRRAERLPCPWLWRYPNPFQRIFHCWCRLPMMARGFGVVALVLIVAGILQGNL</sequence>
<comment type="caution">
    <text evidence="2">The sequence shown here is derived from an EMBL/GenBank/DDBJ whole genome shotgun (WGS) entry which is preliminary data.</text>
</comment>
<keyword evidence="1" id="KW-0472">Membrane</keyword>
<evidence type="ECO:0000256" key="1">
    <source>
        <dbReference type="SAM" id="Phobius"/>
    </source>
</evidence>
<keyword evidence="1" id="KW-1133">Transmembrane helix</keyword>
<organism evidence="2 3">
    <name type="scientific">Adonisia turfae CCMR0081</name>
    <dbReference type="NCBI Taxonomy" id="2292702"/>
    <lineage>
        <taxon>Bacteria</taxon>
        <taxon>Bacillati</taxon>
        <taxon>Cyanobacteriota</taxon>
        <taxon>Adonisia</taxon>
        <taxon>Adonisia turfae</taxon>
    </lineage>
</organism>
<dbReference type="RefSeq" id="WP_163701606.1">
    <property type="nucleotide sequence ID" value="NZ_QXHD01000004.1"/>
</dbReference>
<name>A0A6M0RSS4_9CYAN</name>
<gene>
    <name evidence="2" type="ORF">DXZ20_24650</name>
</gene>
<reference evidence="2 3" key="1">
    <citation type="journal article" date="2020" name="Microb. Ecol.">
        <title>Ecogenomics of the Marine Benthic Filamentous Cyanobacterium Adonisia.</title>
        <authorList>
            <person name="Walter J.M."/>
            <person name="Coutinho F.H."/>
            <person name="Leomil L."/>
            <person name="Hargreaves P.I."/>
            <person name="Campeao M.E."/>
            <person name="Vieira V.V."/>
            <person name="Silva B.S."/>
            <person name="Fistarol G.O."/>
            <person name="Salomon P.S."/>
            <person name="Sawabe T."/>
            <person name="Mino S."/>
            <person name="Hosokawa M."/>
            <person name="Miyashita H."/>
            <person name="Maruyama F."/>
            <person name="van Verk M.C."/>
            <person name="Dutilh B.E."/>
            <person name="Thompson C.C."/>
            <person name="Thompson F.L."/>
        </authorList>
    </citation>
    <scope>NUCLEOTIDE SEQUENCE [LARGE SCALE GENOMIC DNA]</scope>
    <source>
        <strain evidence="2 3">CCMR0081</strain>
    </source>
</reference>
<keyword evidence="1" id="KW-0812">Transmembrane</keyword>
<keyword evidence="3" id="KW-1185">Reference proteome</keyword>
<protein>
    <submittedName>
        <fullName evidence="2">Uncharacterized protein</fullName>
    </submittedName>
</protein>
<dbReference type="AlphaFoldDB" id="A0A6M0RSS4"/>
<accession>A0A6M0RSS4</accession>
<feature type="transmembrane region" description="Helical" evidence="1">
    <location>
        <begin position="120"/>
        <end position="138"/>
    </location>
</feature>
<dbReference type="Proteomes" id="UP000481033">
    <property type="component" value="Unassembled WGS sequence"/>
</dbReference>
<evidence type="ECO:0000313" key="3">
    <source>
        <dbReference type="Proteomes" id="UP000481033"/>
    </source>
</evidence>